<evidence type="ECO:0000313" key="2">
    <source>
        <dbReference type="Proteomes" id="UP000616151"/>
    </source>
</evidence>
<protein>
    <submittedName>
        <fullName evidence="1">GIY-YIG nuclease family protein</fullName>
    </submittedName>
</protein>
<sequence length="103" mass="12215">MREEKVPAVYILASKRYGTLYIGVTSDLCSRVAAHKEGKIPGFTRDYGVKSLVWYEFLDTMEDAIKREKQLKEWQRNWKIELIERLNPTWRDLFEEACGAWLE</sequence>
<dbReference type="EMBL" id="JAENHL010000007">
    <property type="protein sequence ID" value="MBK1869109.1"/>
    <property type="molecule type" value="Genomic_DNA"/>
</dbReference>
<proteinExistence type="predicted"/>
<evidence type="ECO:0000313" key="1">
    <source>
        <dbReference type="EMBL" id="MBK1869109.1"/>
    </source>
</evidence>
<dbReference type="Proteomes" id="UP000616151">
    <property type="component" value="Unassembled WGS sequence"/>
</dbReference>
<comment type="caution">
    <text evidence="1">The sequence shown here is derived from an EMBL/GenBank/DDBJ whole genome shotgun (WGS) entry which is preliminary data.</text>
</comment>
<reference evidence="1" key="1">
    <citation type="submission" date="2021-01" db="EMBL/GenBank/DDBJ databases">
        <authorList>
            <person name="Sun Q."/>
        </authorList>
    </citation>
    <scope>NUCLEOTIDE SEQUENCE</scope>
    <source>
        <strain evidence="1">YIM B02566</strain>
    </source>
</reference>
<accession>A0ACC5R904</accession>
<organism evidence="1 2">
    <name type="scientific">Taklimakanibacter albus</name>
    <dbReference type="NCBI Taxonomy" id="2800327"/>
    <lineage>
        <taxon>Bacteria</taxon>
        <taxon>Pseudomonadati</taxon>
        <taxon>Pseudomonadota</taxon>
        <taxon>Alphaproteobacteria</taxon>
        <taxon>Hyphomicrobiales</taxon>
        <taxon>Aestuariivirgaceae</taxon>
        <taxon>Taklimakanibacter</taxon>
    </lineage>
</organism>
<gene>
    <name evidence="1" type="ORF">JHL16_22305</name>
</gene>
<keyword evidence="2" id="KW-1185">Reference proteome</keyword>
<name>A0ACC5R904_9HYPH</name>